<dbReference type="PANTHER" id="PTHR24373:SF275">
    <property type="entry name" value="TIR DOMAIN-CONTAINING PROTEIN"/>
    <property type="match status" value="1"/>
</dbReference>
<evidence type="ECO:0000256" key="1">
    <source>
        <dbReference type="ARBA" id="ARBA00022729"/>
    </source>
</evidence>
<dbReference type="InterPro" id="IPR001611">
    <property type="entry name" value="Leu-rich_rpt"/>
</dbReference>
<dbReference type="SUPFAM" id="SSF52058">
    <property type="entry name" value="L domain-like"/>
    <property type="match status" value="1"/>
</dbReference>
<comment type="caution">
    <text evidence="2">The sequence shown here is derived from an EMBL/GenBank/DDBJ whole genome shotgun (WGS) entry which is preliminary data.</text>
</comment>
<dbReference type="OrthoDB" id="676979at2759"/>
<keyword evidence="1" id="KW-0732">Signal</keyword>
<keyword evidence="3" id="KW-1185">Reference proteome</keyword>
<gene>
    <name evidence="2" type="ORF">OXX778_LOCUS21018</name>
</gene>
<reference evidence="2" key="1">
    <citation type="submission" date="2021-02" db="EMBL/GenBank/DDBJ databases">
        <authorList>
            <person name="Nowell W R."/>
        </authorList>
    </citation>
    <scope>NUCLEOTIDE SEQUENCE</scope>
    <source>
        <strain evidence="2">Ploen Becks lab</strain>
    </source>
</reference>
<name>A0A814NTU8_9BILA</name>
<proteinExistence type="predicted"/>
<dbReference type="PANTHER" id="PTHR24373">
    <property type="entry name" value="SLIT RELATED LEUCINE-RICH REPEAT NEURONAL PROTEIN"/>
    <property type="match status" value="1"/>
</dbReference>
<protein>
    <submittedName>
        <fullName evidence="2">Uncharacterized protein</fullName>
    </submittedName>
</protein>
<dbReference type="Proteomes" id="UP000663879">
    <property type="component" value="Unassembled WGS sequence"/>
</dbReference>
<dbReference type="Pfam" id="PF13855">
    <property type="entry name" value="LRR_8"/>
    <property type="match status" value="1"/>
</dbReference>
<dbReference type="InterPro" id="IPR050328">
    <property type="entry name" value="Dev_Immune_Receptor"/>
</dbReference>
<accession>A0A814NTU8</accession>
<dbReference type="EMBL" id="CAJNOC010007404">
    <property type="protein sequence ID" value="CAF1098317.1"/>
    <property type="molecule type" value="Genomic_DNA"/>
</dbReference>
<evidence type="ECO:0000313" key="2">
    <source>
        <dbReference type="EMBL" id="CAF1098317.1"/>
    </source>
</evidence>
<dbReference type="Gene3D" id="3.80.10.10">
    <property type="entry name" value="Ribonuclease Inhibitor"/>
    <property type="match status" value="2"/>
</dbReference>
<sequence length="550" mass="64758">MEKISKNEILNHYDKLISNIDIYSERILSKQYLSDDVKLSLNQERDLIISKIKQIEKLNLTCLNFEPFCFFLSNDLLKENPKTKSCLQNKIGKLIILKTPIDEDLLKEIKRFIIKSREPNDYFFDSFSEALKYDIILKLIENRFNDTIIDLSNPELNSFKTLELSDDSGRFKRIKLKHIEFLKLFLNTSSVEILQFKIDEMYPFPNYLSLFPNLKTLEVAQAYWRFIPSYGFSCLEQLEILIFEDTPIKFILDDAFKGLKNLKKLSIKESSIDIFNSDTFQDLESLEELTLINKYKIEGLDLNCLTSLKHLDLNGRHNRLVLDSNFLKNCCNLTVINLEDSFINHIPSDIFQSIKCLKYLNVSNEKCLSNDEQLLIDYEFLKPLNNLEYLKVTVNDNLFNCFNQVKLPSLKFLWMSCKLVQVLENNFENLVTLKIDGIEKLDTGCFNKLNGLKNLILYFRVTENLVDIDSKYFTCLDNLDYLKTKGHYRAFYNYIKEKDDYFMQMFDKSKILEKDYGTYFLTVSNKDIEMDLYSGLSDETKEELLNYISD</sequence>
<organism evidence="2 3">
    <name type="scientific">Brachionus calyciflorus</name>
    <dbReference type="NCBI Taxonomy" id="104777"/>
    <lineage>
        <taxon>Eukaryota</taxon>
        <taxon>Metazoa</taxon>
        <taxon>Spiralia</taxon>
        <taxon>Gnathifera</taxon>
        <taxon>Rotifera</taxon>
        <taxon>Eurotatoria</taxon>
        <taxon>Monogononta</taxon>
        <taxon>Pseudotrocha</taxon>
        <taxon>Ploima</taxon>
        <taxon>Brachionidae</taxon>
        <taxon>Brachionus</taxon>
    </lineage>
</organism>
<evidence type="ECO:0000313" key="3">
    <source>
        <dbReference type="Proteomes" id="UP000663879"/>
    </source>
</evidence>
<dbReference type="InterPro" id="IPR032675">
    <property type="entry name" value="LRR_dom_sf"/>
</dbReference>
<dbReference type="AlphaFoldDB" id="A0A814NTU8"/>